<dbReference type="InterPro" id="IPR004045">
    <property type="entry name" value="Glutathione_S-Trfase_N"/>
</dbReference>
<dbReference type="FunFam" id="3.40.30.10:FF:000039">
    <property type="entry name" value="Glutathione S-transferase domain"/>
    <property type="match status" value="1"/>
</dbReference>
<dbReference type="SFLD" id="SFLDG01150">
    <property type="entry name" value="Main.1:_Beta-like"/>
    <property type="match status" value="1"/>
</dbReference>
<dbReference type="Gene3D" id="3.40.30.10">
    <property type="entry name" value="Glutaredoxin"/>
    <property type="match status" value="1"/>
</dbReference>
<dbReference type="RefSeq" id="WP_105240745.1">
    <property type="nucleotide sequence ID" value="NZ_CP023270.1"/>
</dbReference>
<dbReference type="PROSITE" id="PS50404">
    <property type="entry name" value="GST_NTER"/>
    <property type="match status" value="1"/>
</dbReference>
<keyword evidence="6" id="KW-1185">Reference proteome</keyword>
<dbReference type="PANTHER" id="PTHR44051:SF19">
    <property type="entry name" value="DISULFIDE-BOND OXIDOREDUCTASE YFCG"/>
    <property type="match status" value="1"/>
</dbReference>
<name>A0A2S0IDK6_9BURK</name>
<reference evidence="5 6" key="1">
    <citation type="submission" date="2017-09" db="EMBL/GenBank/DDBJ databases">
        <title>Genomic, metabolic, and phenotypic characteristics of bacterial isolates from the natural microbiome of the model nematode Caenorhabditis elegans.</title>
        <authorList>
            <person name="Zimmermann J."/>
            <person name="Obeng N."/>
            <person name="Yang W."/>
            <person name="Obeng O."/>
            <person name="Kissoyan K."/>
            <person name="Pees B."/>
            <person name="Dirksen P."/>
            <person name="Hoppner M."/>
            <person name="Franke A."/>
            <person name="Rosenstiel P."/>
            <person name="Leippe M."/>
            <person name="Dierking K."/>
            <person name="Kaleta C."/>
            <person name="Schulenburg H."/>
        </authorList>
    </citation>
    <scope>NUCLEOTIDE SEQUENCE [LARGE SCALE GENOMIC DNA]</scope>
    <source>
        <strain evidence="5 6">MYb73</strain>
    </source>
</reference>
<evidence type="ECO:0000313" key="6">
    <source>
        <dbReference type="Proteomes" id="UP000239477"/>
    </source>
</evidence>
<dbReference type="InterPro" id="IPR036249">
    <property type="entry name" value="Thioredoxin-like_sf"/>
</dbReference>
<dbReference type="Pfam" id="PF00043">
    <property type="entry name" value="GST_C"/>
    <property type="match status" value="1"/>
</dbReference>
<organism evidence="5 6">
    <name type="scientific">Achromobacter spanius</name>
    <dbReference type="NCBI Taxonomy" id="217203"/>
    <lineage>
        <taxon>Bacteria</taxon>
        <taxon>Pseudomonadati</taxon>
        <taxon>Pseudomonadota</taxon>
        <taxon>Betaproteobacteria</taxon>
        <taxon>Burkholderiales</taxon>
        <taxon>Alcaligenaceae</taxon>
        <taxon>Achromobacter</taxon>
    </lineage>
</organism>
<gene>
    <name evidence="5" type="ORF">CLM73_25125</name>
</gene>
<feature type="domain" description="GST N-terminal" evidence="3">
    <location>
        <begin position="1"/>
        <end position="82"/>
    </location>
</feature>
<dbReference type="SUPFAM" id="SSF52833">
    <property type="entry name" value="Thioredoxin-like"/>
    <property type="match status" value="1"/>
</dbReference>
<dbReference type="CDD" id="cd03047">
    <property type="entry name" value="GST_N_2"/>
    <property type="match status" value="1"/>
</dbReference>
<evidence type="ECO:0000259" key="3">
    <source>
        <dbReference type="PROSITE" id="PS50404"/>
    </source>
</evidence>
<dbReference type="SFLD" id="SFLDG00358">
    <property type="entry name" value="Main_(cytGST)"/>
    <property type="match status" value="1"/>
</dbReference>
<protein>
    <submittedName>
        <fullName evidence="5">Glutathione S-transferase</fullName>
    </submittedName>
</protein>
<dbReference type="InterPro" id="IPR036282">
    <property type="entry name" value="Glutathione-S-Trfase_C_sf"/>
</dbReference>
<proteinExistence type="inferred from homology"/>
<dbReference type="PANTHER" id="PTHR44051">
    <property type="entry name" value="GLUTATHIONE S-TRANSFERASE-RELATED"/>
    <property type="match status" value="1"/>
</dbReference>
<dbReference type="Pfam" id="PF13417">
    <property type="entry name" value="GST_N_3"/>
    <property type="match status" value="1"/>
</dbReference>
<dbReference type="InterPro" id="IPR010987">
    <property type="entry name" value="Glutathione-S-Trfase_C-like"/>
</dbReference>
<dbReference type="GO" id="GO:0016740">
    <property type="term" value="F:transferase activity"/>
    <property type="evidence" value="ECO:0007669"/>
    <property type="project" value="UniProtKB-KW"/>
</dbReference>
<sequence length="207" mass="23071">MLKIWGRLTSVNVQKVMLAVRELALPHTFVQAGGPFGVVDTADYAAKLNPNRLVPVIDDGGVILWESNAIVRYLAARYGAGTLWPEDVCLRADADRWMDWQATEWQPAMVPAFLGLIRTPEDRRDKAAIANSIKRSNDRALILDQALQGREFIAGRHLTMGDIALVAAAHRWLALPIERPDTPALSAWYRRVMMRPAPQGVLTLPLE</sequence>
<dbReference type="PROSITE" id="PS50405">
    <property type="entry name" value="GST_CTER"/>
    <property type="match status" value="1"/>
</dbReference>
<dbReference type="InterPro" id="IPR004046">
    <property type="entry name" value="GST_C"/>
</dbReference>
<feature type="domain" description="GST C-terminal" evidence="4">
    <location>
        <begin position="87"/>
        <end position="207"/>
    </location>
</feature>
<evidence type="ECO:0000313" key="5">
    <source>
        <dbReference type="EMBL" id="AVJ30115.1"/>
    </source>
</evidence>
<dbReference type="Proteomes" id="UP000239477">
    <property type="component" value="Chromosome"/>
</dbReference>
<dbReference type="SUPFAM" id="SSF47616">
    <property type="entry name" value="GST C-terminal domain-like"/>
    <property type="match status" value="1"/>
</dbReference>
<evidence type="ECO:0000259" key="4">
    <source>
        <dbReference type="PROSITE" id="PS50405"/>
    </source>
</evidence>
<dbReference type="InterPro" id="IPR040079">
    <property type="entry name" value="Glutathione_S-Trfase"/>
</dbReference>
<dbReference type="EMBL" id="CP023270">
    <property type="protein sequence ID" value="AVJ30115.1"/>
    <property type="molecule type" value="Genomic_DNA"/>
</dbReference>
<dbReference type="AlphaFoldDB" id="A0A2S0IDK6"/>
<evidence type="ECO:0000256" key="2">
    <source>
        <dbReference type="ARBA" id="ARBA00022679"/>
    </source>
</evidence>
<evidence type="ECO:0000256" key="1">
    <source>
        <dbReference type="ARBA" id="ARBA00007409"/>
    </source>
</evidence>
<keyword evidence="2 5" id="KW-0808">Transferase</keyword>
<dbReference type="Gene3D" id="1.20.1050.10">
    <property type="match status" value="1"/>
</dbReference>
<comment type="similarity">
    <text evidence="1">Belongs to the GST superfamily.</text>
</comment>
<dbReference type="SFLD" id="SFLDS00019">
    <property type="entry name" value="Glutathione_Transferase_(cytos"/>
    <property type="match status" value="1"/>
</dbReference>
<dbReference type="OrthoDB" id="5958450at2"/>
<accession>A0A2S0IDK6</accession>